<feature type="region of interest" description="Disordered" evidence="1">
    <location>
        <begin position="1"/>
        <end position="149"/>
    </location>
</feature>
<dbReference type="PANTHER" id="PTHR13318">
    <property type="entry name" value="PARTNER OF PAIRED, ISOFORM B-RELATED"/>
    <property type="match status" value="1"/>
</dbReference>
<gene>
    <name evidence="2" type="ORF">M427DRAFT_157318</name>
</gene>
<name>A0A139A6E7_GONPJ</name>
<accession>A0A139A6E7</accession>
<evidence type="ECO:0000313" key="3">
    <source>
        <dbReference type="Proteomes" id="UP000070544"/>
    </source>
</evidence>
<organism evidence="2 3">
    <name type="scientific">Gonapodya prolifera (strain JEL478)</name>
    <name type="common">Monoblepharis prolifera</name>
    <dbReference type="NCBI Taxonomy" id="1344416"/>
    <lineage>
        <taxon>Eukaryota</taxon>
        <taxon>Fungi</taxon>
        <taxon>Fungi incertae sedis</taxon>
        <taxon>Chytridiomycota</taxon>
        <taxon>Chytridiomycota incertae sedis</taxon>
        <taxon>Monoblepharidomycetes</taxon>
        <taxon>Monoblepharidales</taxon>
        <taxon>Gonapodyaceae</taxon>
        <taxon>Gonapodya</taxon>
    </lineage>
</organism>
<dbReference type="STRING" id="1344416.A0A139A6E7"/>
<evidence type="ECO:0000256" key="1">
    <source>
        <dbReference type="SAM" id="MobiDB-lite"/>
    </source>
</evidence>
<reference evidence="2 3" key="1">
    <citation type="journal article" date="2015" name="Genome Biol. Evol.">
        <title>Phylogenomic analyses indicate that early fungi evolved digesting cell walls of algal ancestors of land plants.</title>
        <authorList>
            <person name="Chang Y."/>
            <person name="Wang S."/>
            <person name="Sekimoto S."/>
            <person name="Aerts A.L."/>
            <person name="Choi C."/>
            <person name="Clum A."/>
            <person name="LaButti K.M."/>
            <person name="Lindquist E.A."/>
            <person name="Yee Ngan C."/>
            <person name="Ohm R.A."/>
            <person name="Salamov A.A."/>
            <person name="Grigoriev I.V."/>
            <person name="Spatafora J.W."/>
            <person name="Berbee M.L."/>
        </authorList>
    </citation>
    <scope>NUCLEOTIDE SEQUENCE [LARGE SCALE GENOMIC DNA]</scope>
    <source>
        <strain evidence="2 3">JEL478</strain>
    </source>
</reference>
<dbReference type="SUPFAM" id="SSF52047">
    <property type="entry name" value="RNI-like"/>
    <property type="match status" value="1"/>
</dbReference>
<dbReference type="Gene3D" id="3.80.10.10">
    <property type="entry name" value="Ribonuclease Inhibitor"/>
    <property type="match status" value="2"/>
</dbReference>
<feature type="compositionally biased region" description="Polar residues" evidence="1">
    <location>
        <begin position="60"/>
        <end position="70"/>
    </location>
</feature>
<dbReference type="InterPro" id="IPR006553">
    <property type="entry name" value="Leu-rich_rpt_Cys-con_subtyp"/>
</dbReference>
<sequence>MSNREVRGPRSALTSFLQEKGIRARNLTYASNQGPNQASENSSAQENQPLDTERSEDSSETQIALETQPTSSSNSSPLASSSRAKPKLSKKRKIESSVDDEEEAAVEVTTPTGSAKASASKAKKKPKRKDEDDEAEDDELSRYIGDTPKNPTFNPYSVVAFCSRCRRRFARSSFVRVAKAIARGADSVEELCPACQTAGTKSTGQSITKKGKKKKSEDADDLGGEGRVPSLKAMCIKIVCENIDYVEEFGDIPQPVKIRIGQILSKQRTLNTENIRLFLTHTDDTVKLTDCTRVDETGLRQVGIYAPNLRVLELGFCGRMTDDALNLICQRCPFIEEMHLQGPFLVTDDGFSTIFQTFGQQLKRFSLEDSPKITTKSVLSIISACNPSSPVVGPSGKPSHDGLTILRFVRCSSLEDTALLALASHGCPLQQLDLVGLNEKSTTDNGMVAALEALGASLRSLDLSWNPKLGDATALAIRDRCLNIREVGLAGCEAITNKGLVEMLEGLNASMQDGEEARGLTKVDFARLPMGVVDDEVAGWIQKRCGAVLRLLNLNGAGAITRDALESLISSVPHLWSIDLSWVRCVDDEAIESLVETARELREVKVFGCNKVTDLAAKRKWKNDQGSVVKIVGCEFE</sequence>
<dbReference type="Pfam" id="PF13516">
    <property type="entry name" value="LRR_6"/>
    <property type="match status" value="1"/>
</dbReference>
<protein>
    <submittedName>
        <fullName evidence="2">RNI-like protein</fullName>
    </submittedName>
</protein>
<dbReference type="InterPro" id="IPR032675">
    <property type="entry name" value="LRR_dom_sf"/>
</dbReference>
<keyword evidence="3" id="KW-1185">Reference proteome</keyword>
<dbReference type="GO" id="GO:0019005">
    <property type="term" value="C:SCF ubiquitin ligase complex"/>
    <property type="evidence" value="ECO:0007669"/>
    <property type="project" value="TreeGrafter"/>
</dbReference>
<dbReference type="EMBL" id="KQ965788">
    <property type="protein sequence ID" value="KXS12367.1"/>
    <property type="molecule type" value="Genomic_DNA"/>
</dbReference>
<dbReference type="InterPro" id="IPR001611">
    <property type="entry name" value="Leu-rich_rpt"/>
</dbReference>
<dbReference type="Proteomes" id="UP000070544">
    <property type="component" value="Unassembled WGS sequence"/>
</dbReference>
<feature type="region of interest" description="Disordered" evidence="1">
    <location>
        <begin position="198"/>
        <end position="224"/>
    </location>
</feature>
<dbReference type="AlphaFoldDB" id="A0A139A6E7"/>
<dbReference type="OrthoDB" id="421226at2759"/>
<feature type="compositionally biased region" description="Low complexity" evidence="1">
    <location>
        <begin position="71"/>
        <end position="82"/>
    </location>
</feature>
<dbReference type="OMA" id="ACRHISR"/>
<dbReference type="SMART" id="SM00367">
    <property type="entry name" value="LRR_CC"/>
    <property type="match status" value="8"/>
</dbReference>
<feature type="compositionally biased region" description="Polar residues" evidence="1">
    <location>
        <begin position="28"/>
        <end position="50"/>
    </location>
</feature>
<dbReference type="GO" id="GO:0031146">
    <property type="term" value="P:SCF-dependent proteasomal ubiquitin-dependent protein catabolic process"/>
    <property type="evidence" value="ECO:0007669"/>
    <property type="project" value="TreeGrafter"/>
</dbReference>
<proteinExistence type="predicted"/>
<evidence type="ECO:0000313" key="2">
    <source>
        <dbReference type="EMBL" id="KXS12367.1"/>
    </source>
</evidence>
<feature type="compositionally biased region" description="Low complexity" evidence="1">
    <location>
        <begin position="199"/>
        <end position="208"/>
    </location>
</feature>
<feature type="compositionally biased region" description="Basic residues" evidence="1">
    <location>
        <begin position="84"/>
        <end position="93"/>
    </location>
</feature>